<dbReference type="Proteomes" id="UP000093199">
    <property type="component" value="Unassembled WGS sequence"/>
</dbReference>
<keyword evidence="1" id="KW-0472">Membrane</keyword>
<proteinExistence type="predicted"/>
<dbReference type="AlphaFoldDB" id="A0A1C0Y7B2"/>
<dbReference type="EMBL" id="MASJ01000039">
    <property type="protein sequence ID" value="OCS83069.1"/>
    <property type="molecule type" value="Genomic_DNA"/>
</dbReference>
<dbReference type="STRING" id="33978.A6M13_06615"/>
<keyword evidence="3" id="KW-1185">Reference proteome</keyword>
<dbReference type="OrthoDB" id="2453589at2"/>
<evidence type="ECO:0000256" key="1">
    <source>
        <dbReference type="SAM" id="Phobius"/>
    </source>
</evidence>
<feature type="transmembrane region" description="Helical" evidence="1">
    <location>
        <begin position="5"/>
        <end position="23"/>
    </location>
</feature>
<keyword evidence="1" id="KW-1133">Transmembrane helix</keyword>
<sequence length="125" mass="14746">MKRTIFWLIPIGILCCIVVYYWPQEEITDNAYIDYIKESAYEQTTYEQLMASNCSEQNWVYFQTNRGQDVVEFKGECIIDTEEQPVNLQFLIDEQIQNYSVGAMLIAKEKVEETKRDATLQSFMN</sequence>
<gene>
    <name evidence="2" type="ORF">A6M13_06615</name>
</gene>
<protein>
    <recommendedName>
        <fullName evidence="4">Glucosamine 6-phosphate synthetase</fullName>
    </recommendedName>
</protein>
<keyword evidence="1" id="KW-0812">Transmembrane</keyword>
<reference evidence="2 3" key="1">
    <citation type="submission" date="2016-07" db="EMBL/GenBank/DDBJ databases">
        <title>Caryophanon tenue genome sequencing.</title>
        <authorList>
            <person name="Verma A."/>
            <person name="Pal Y."/>
            <person name="Krishnamurthi S."/>
        </authorList>
    </citation>
    <scope>NUCLEOTIDE SEQUENCE [LARGE SCALE GENOMIC DNA]</scope>
    <source>
        <strain evidence="2 3">DSM 14152</strain>
    </source>
</reference>
<comment type="caution">
    <text evidence="2">The sequence shown here is derived from an EMBL/GenBank/DDBJ whole genome shotgun (WGS) entry which is preliminary data.</text>
</comment>
<name>A0A1C0Y7B2_9BACL</name>
<dbReference type="RefSeq" id="WP_066548111.1">
    <property type="nucleotide sequence ID" value="NZ_MASJ01000039.1"/>
</dbReference>
<evidence type="ECO:0000313" key="3">
    <source>
        <dbReference type="Proteomes" id="UP000093199"/>
    </source>
</evidence>
<accession>A0A1C0Y7B2</accession>
<evidence type="ECO:0008006" key="4">
    <source>
        <dbReference type="Google" id="ProtNLM"/>
    </source>
</evidence>
<evidence type="ECO:0000313" key="2">
    <source>
        <dbReference type="EMBL" id="OCS83069.1"/>
    </source>
</evidence>
<organism evidence="2 3">
    <name type="scientific">Caryophanon tenue</name>
    <dbReference type="NCBI Taxonomy" id="33978"/>
    <lineage>
        <taxon>Bacteria</taxon>
        <taxon>Bacillati</taxon>
        <taxon>Bacillota</taxon>
        <taxon>Bacilli</taxon>
        <taxon>Bacillales</taxon>
        <taxon>Caryophanaceae</taxon>
        <taxon>Caryophanon</taxon>
    </lineage>
</organism>